<feature type="domain" description="DUF4440" evidence="1">
    <location>
        <begin position="66"/>
        <end position="163"/>
    </location>
</feature>
<evidence type="ECO:0000259" key="1">
    <source>
        <dbReference type="Pfam" id="PF14534"/>
    </source>
</evidence>
<gene>
    <name evidence="2" type="ORF">LU297_00450</name>
</gene>
<proteinExistence type="predicted"/>
<dbReference type="Gene3D" id="3.10.450.50">
    <property type="match status" value="1"/>
</dbReference>
<reference evidence="2" key="1">
    <citation type="submission" date="2021-12" db="EMBL/GenBank/DDBJ databases">
        <title>taxonomy of Moraxella sp. ZY201224.</title>
        <authorList>
            <person name="Li F."/>
        </authorList>
    </citation>
    <scope>NUCLEOTIDE SEQUENCE</scope>
    <source>
        <strain evidence="2">ZY201224</strain>
    </source>
</reference>
<evidence type="ECO:0000313" key="2">
    <source>
        <dbReference type="EMBL" id="UXZ04961.1"/>
    </source>
</evidence>
<organism evidence="2 3">
    <name type="scientific">Moraxella nasicaprae</name>
    <dbReference type="NCBI Taxonomy" id="2904122"/>
    <lineage>
        <taxon>Bacteria</taxon>
        <taxon>Pseudomonadati</taxon>
        <taxon>Pseudomonadota</taxon>
        <taxon>Gammaproteobacteria</taxon>
        <taxon>Moraxellales</taxon>
        <taxon>Moraxellaceae</taxon>
        <taxon>Moraxella</taxon>
    </lineage>
</organism>
<protein>
    <submittedName>
        <fullName evidence="2">Nuclear transport factor 2 family protein</fullName>
    </submittedName>
</protein>
<sequence>MKQNTQFIAKIQTITQSALLSASIKAFGLMMNKKMAQGLLAGAIALPVVSMSAHAINESAVSSYAAAMNTAANNQNIAQVSKLIADDAVISITRNGKTSSLGKEDYLQLLQKSWARASNYRYRIDISDVVISGNQARAQVDTTETWTQDGKPVTIKTSSRATLSQNGANAVLLRSVAQMTVD</sequence>
<name>A0ABY6F4E4_9GAMM</name>
<dbReference type="EMBL" id="CP089977">
    <property type="protein sequence ID" value="UXZ04961.1"/>
    <property type="molecule type" value="Genomic_DNA"/>
</dbReference>
<keyword evidence="3" id="KW-1185">Reference proteome</keyword>
<dbReference type="SUPFAM" id="SSF54427">
    <property type="entry name" value="NTF2-like"/>
    <property type="match status" value="1"/>
</dbReference>
<accession>A0ABY6F4E4</accession>
<dbReference type="Proteomes" id="UP001063782">
    <property type="component" value="Chromosome"/>
</dbReference>
<dbReference type="InterPro" id="IPR032710">
    <property type="entry name" value="NTF2-like_dom_sf"/>
</dbReference>
<evidence type="ECO:0000313" key="3">
    <source>
        <dbReference type="Proteomes" id="UP001063782"/>
    </source>
</evidence>
<dbReference type="InterPro" id="IPR027843">
    <property type="entry name" value="DUF4440"/>
</dbReference>
<dbReference type="Pfam" id="PF14534">
    <property type="entry name" value="DUF4440"/>
    <property type="match status" value="1"/>
</dbReference>